<accession>A0A1V4ACX8</accession>
<comment type="caution">
    <text evidence="1">The sequence shown here is derived from an EMBL/GenBank/DDBJ whole genome shotgun (WGS) entry which is preliminary data.</text>
</comment>
<dbReference type="RefSeq" id="WP_077966280.1">
    <property type="nucleotide sequence ID" value="NZ_CP045178.1"/>
</dbReference>
<dbReference type="STRING" id="83656.B1H18_08315"/>
<dbReference type="EMBL" id="MVFC01000004">
    <property type="protein sequence ID" value="OON81339.1"/>
    <property type="molecule type" value="Genomic_DNA"/>
</dbReference>
<evidence type="ECO:0000313" key="1">
    <source>
        <dbReference type="EMBL" id="OON81339.1"/>
    </source>
</evidence>
<name>A0A1V4ACX8_9ACTN</name>
<evidence type="ECO:0000313" key="2">
    <source>
        <dbReference type="Proteomes" id="UP000190539"/>
    </source>
</evidence>
<sequence>MSDTRPEHSDSPRPADRVNEEIRALWLTHAGSLPATRRHEYEALLAEWAAAVRAEIVEAA</sequence>
<dbReference type="AlphaFoldDB" id="A0A1V4ACX8"/>
<dbReference type="Proteomes" id="UP000190539">
    <property type="component" value="Unassembled WGS sequence"/>
</dbReference>
<keyword evidence="2" id="KW-1185">Reference proteome</keyword>
<proteinExistence type="predicted"/>
<reference evidence="1 2" key="1">
    <citation type="submission" date="2017-02" db="EMBL/GenBank/DDBJ databases">
        <title>Draft Genome Sequence of Streptomyces tsukubaensis F601, a Producer of the immunosuppressant tacrolimus FK506.</title>
        <authorList>
            <person name="Zong G."/>
            <person name="Zhong C."/>
            <person name="Fu J."/>
            <person name="Qin R."/>
            <person name="Cao G."/>
        </authorList>
    </citation>
    <scope>NUCLEOTIDE SEQUENCE [LARGE SCALE GENOMIC DNA]</scope>
    <source>
        <strain evidence="1 2">F601</strain>
    </source>
</reference>
<organism evidence="1 2">
    <name type="scientific">Streptomyces tsukubensis</name>
    <dbReference type="NCBI Taxonomy" id="83656"/>
    <lineage>
        <taxon>Bacteria</taxon>
        <taxon>Bacillati</taxon>
        <taxon>Actinomycetota</taxon>
        <taxon>Actinomycetes</taxon>
        <taxon>Kitasatosporales</taxon>
        <taxon>Streptomycetaceae</taxon>
        <taxon>Streptomyces</taxon>
    </lineage>
</organism>
<protein>
    <submittedName>
        <fullName evidence="1">Uncharacterized protein</fullName>
    </submittedName>
</protein>
<gene>
    <name evidence="1" type="ORF">B1H18_08315</name>
</gene>